<dbReference type="EMBL" id="MNAD01001540">
    <property type="protein sequence ID" value="OJT04404.1"/>
    <property type="molecule type" value="Genomic_DNA"/>
</dbReference>
<dbReference type="Proteomes" id="UP000184267">
    <property type="component" value="Unassembled WGS sequence"/>
</dbReference>
<evidence type="ECO:0000313" key="1">
    <source>
        <dbReference type="EMBL" id="OJT04404.1"/>
    </source>
</evidence>
<organism evidence="1 2">
    <name type="scientific">Trametes pubescens</name>
    <name type="common">White-rot fungus</name>
    <dbReference type="NCBI Taxonomy" id="154538"/>
    <lineage>
        <taxon>Eukaryota</taxon>
        <taxon>Fungi</taxon>
        <taxon>Dikarya</taxon>
        <taxon>Basidiomycota</taxon>
        <taxon>Agaricomycotina</taxon>
        <taxon>Agaricomycetes</taxon>
        <taxon>Polyporales</taxon>
        <taxon>Polyporaceae</taxon>
        <taxon>Trametes</taxon>
    </lineage>
</organism>
<accession>A0A1M2V9W9</accession>
<reference evidence="1 2" key="1">
    <citation type="submission" date="2016-10" db="EMBL/GenBank/DDBJ databases">
        <title>Genome sequence of the basidiomycete white-rot fungus Trametes pubescens.</title>
        <authorList>
            <person name="Makela M.R."/>
            <person name="Granchi Z."/>
            <person name="Peng M."/>
            <person name="De Vries R.P."/>
            <person name="Grigoriev I."/>
            <person name="Riley R."/>
            <person name="Hilden K."/>
        </authorList>
    </citation>
    <scope>NUCLEOTIDE SEQUENCE [LARGE SCALE GENOMIC DNA]</scope>
    <source>
        <strain evidence="1 2">FBCC735</strain>
    </source>
</reference>
<gene>
    <name evidence="1" type="ORF">TRAPUB_4860</name>
</gene>
<sequence length="254" mass="28874">MRGVVSATDLRGFLYYHLPRGAPPLAGEIRFRVTGSPDPTLFLSSPDLLNQDGLPWRIPLLNLVRRRSRPDPLWLILLEDGLVSHNQSLLSSQMNIPEEPGLSMNTRLIYAFGQPFLLDFSKRQSRFRVVGHDRLEAFRMHISPNIPPRHLGILSWFSKGSALCCFEKSPLSADEGRRAVVLRVLRIVEPIAFRPEAERLWPRIWAPIAVLEPREGELLQKYPMKREMVWTAPRGVAEKALGILYANEVRANAA</sequence>
<comment type="caution">
    <text evidence="1">The sequence shown here is derived from an EMBL/GenBank/DDBJ whole genome shotgun (WGS) entry which is preliminary data.</text>
</comment>
<dbReference type="AlphaFoldDB" id="A0A1M2V9W9"/>
<proteinExistence type="predicted"/>
<keyword evidence="2" id="KW-1185">Reference proteome</keyword>
<name>A0A1M2V9W9_TRAPU</name>
<dbReference type="OrthoDB" id="2758168at2759"/>
<evidence type="ECO:0000313" key="2">
    <source>
        <dbReference type="Proteomes" id="UP000184267"/>
    </source>
</evidence>
<dbReference type="OMA" id="CCFEKSP"/>
<protein>
    <submittedName>
        <fullName evidence="1">Uncharacterized protein</fullName>
    </submittedName>
</protein>